<protein>
    <submittedName>
        <fullName evidence="2">Uncharacterized protein</fullName>
    </submittedName>
</protein>
<dbReference type="Proteomes" id="UP000650833">
    <property type="component" value="Unassembled WGS sequence"/>
</dbReference>
<evidence type="ECO:0000313" key="3">
    <source>
        <dbReference type="Proteomes" id="UP000650833"/>
    </source>
</evidence>
<reference evidence="2" key="1">
    <citation type="submission" date="2020-12" db="EMBL/GenBank/DDBJ databases">
        <title>Metabolic potential, ecology and presence of endohyphal bacteria is reflected in genomic diversity of Mucoromycotina.</title>
        <authorList>
            <person name="Muszewska A."/>
            <person name="Okrasinska A."/>
            <person name="Steczkiewicz K."/>
            <person name="Drgas O."/>
            <person name="Orlowska M."/>
            <person name="Perlinska-Lenart U."/>
            <person name="Aleksandrzak-Piekarczyk T."/>
            <person name="Szatraj K."/>
            <person name="Zielenkiewicz U."/>
            <person name="Pilsyk S."/>
            <person name="Malc E."/>
            <person name="Mieczkowski P."/>
            <person name="Kruszewska J.S."/>
            <person name="Biernat P."/>
            <person name="Pawlowska J."/>
        </authorList>
    </citation>
    <scope>NUCLEOTIDE SEQUENCE</scope>
    <source>
        <strain evidence="2">CBS 226.32</strain>
    </source>
</reference>
<dbReference type="Gene3D" id="2.60.40.640">
    <property type="match status" value="2"/>
</dbReference>
<sequence>MKADIKVEKNRRQRYLIYLDGETVSGQIIVKLRDGKRIDHDGIKVNFIGNLFCERNKSCQFLCLSQDLAPVGEITQQKTVFNFEFKNVEKQYECFYGVNVRLRYFISLEISRKFSNITREREIWVYSYPELPTEISTNKKMEVGIENCLHIEFEYNKDK</sequence>
<dbReference type="InterPro" id="IPR028934">
    <property type="entry name" value="Vps26-related"/>
</dbReference>
<evidence type="ECO:0000256" key="1">
    <source>
        <dbReference type="ARBA" id="ARBA00009100"/>
    </source>
</evidence>
<dbReference type="EMBL" id="JAEPRC010000945">
    <property type="protein sequence ID" value="KAG2190552.1"/>
    <property type="molecule type" value="Genomic_DNA"/>
</dbReference>
<dbReference type="OrthoDB" id="3821113at2759"/>
<keyword evidence="3" id="KW-1185">Reference proteome</keyword>
<dbReference type="InterPro" id="IPR014752">
    <property type="entry name" value="Arrestin-like_C"/>
</dbReference>
<comment type="similarity">
    <text evidence="1">Belongs to the VPS26 family.</text>
</comment>
<accession>A0A8H7UQN7</accession>
<organism evidence="2 3">
    <name type="scientific">Mucor plumbeus</name>
    <dbReference type="NCBI Taxonomy" id="97098"/>
    <lineage>
        <taxon>Eukaryota</taxon>
        <taxon>Fungi</taxon>
        <taxon>Fungi incertae sedis</taxon>
        <taxon>Mucoromycota</taxon>
        <taxon>Mucoromycotina</taxon>
        <taxon>Mucoromycetes</taxon>
        <taxon>Mucorales</taxon>
        <taxon>Mucorineae</taxon>
        <taxon>Mucoraceae</taxon>
        <taxon>Mucor</taxon>
    </lineage>
</organism>
<comment type="caution">
    <text evidence="2">The sequence shown here is derived from an EMBL/GenBank/DDBJ whole genome shotgun (WGS) entry which is preliminary data.</text>
</comment>
<gene>
    <name evidence="2" type="ORF">INT46_007739</name>
</gene>
<dbReference type="PANTHER" id="PTHR12233">
    <property type="entry name" value="VACUOLAR PROTEIN SORTING 26 RELATED"/>
    <property type="match status" value="1"/>
</dbReference>
<dbReference type="Pfam" id="PF03643">
    <property type="entry name" value="Vps26"/>
    <property type="match status" value="1"/>
</dbReference>
<proteinExistence type="inferred from homology"/>
<dbReference type="GO" id="GO:0006886">
    <property type="term" value="P:intracellular protein transport"/>
    <property type="evidence" value="ECO:0007669"/>
    <property type="project" value="InterPro"/>
</dbReference>
<name>A0A8H7UQN7_9FUNG</name>
<dbReference type="AlphaFoldDB" id="A0A8H7UQN7"/>
<evidence type="ECO:0000313" key="2">
    <source>
        <dbReference type="EMBL" id="KAG2190552.1"/>
    </source>
</evidence>